<dbReference type="GO" id="GO:0006465">
    <property type="term" value="P:signal peptide processing"/>
    <property type="evidence" value="ECO:0007669"/>
    <property type="project" value="TreeGrafter"/>
</dbReference>
<dbReference type="RefSeq" id="WP_083491580.1">
    <property type="nucleotide sequence ID" value="NZ_JQCL01000055.1"/>
</dbReference>
<keyword evidence="1" id="KW-0812">Transmembrane</keyword>
<proteinExistence type="predicted"/>
<keyword evidence="4" id="KW-1185">Reference proteome</keyword>
<dbReference type="Pfam" id="PF06750">
    <property type="entry name" value="A24_N_bact"/>
    <property type="match status" value="1"/>
</dbReference>
<dbReference type="PANTHER" id="PTHR30487:SF0">
    <property type="entry name" value="PREPILIN LEADER PEPTIDASE_N-METHYLTRANSFERASE-RELATED"/>
    <property type="match status" value="1"/>
</dbReference>
<dbReference type="InterPro" id="IPR010627">
    <property type="entry name" value="Prepilin_pept_A24_N"/>
</dbReference>
<dbReference type="PANTHER" id="PTHR30487">
    <property type="entry name" value="TYPE 4 PREPILIN-LIKE PROTEINS LEADER PEPTIDE-PROCESSING ENZYME"/>
    <property type="match status" value="1"/>
</dbReference>
<evidence type="ECO:0000256" key="1">
    <source>
        <dbReference type="SAM" id="Phobius"/>
    </source>
</evidence>
<comment type="caution">
    <text evidence="3">The sequence shown here is derived from an EMBL/GenBank/DDBJ whole genome shotgun (WGS) entry which is preliminary data.</text>
</comment>
<organism evidence="3 4">
    <name type="scientific">Lactiplantibacillus xiangfangensis</name>
    <dbReference type="NCBI Taxonomy" id="942150"/>
    <lineage>
        <taxon>Bacteria</taxon>
        <taxon>Bacillati</taxon>
        <taxon>Bacillota</taxon>
        <taxon>Bacilli</taxon>
        <taxon>Lactobacillales</taxon>
        <taxon>Lactobacillaceae</taxon>
        <taxon>Lactiplantibacillus</taxon>
    </lineage>
</organism>
<sequence length="227" mass="25312">MLLLYSILFILGTCIGSFITCMAERTCSVAPVPDTNRSFCPHCYHRLRPWQLIPLLGVLLQRGRCFDCQHAINLRSTYLELLCGGLLVVTYPHDFWTSAPLLLGYGVLLFNSITDQLNFAVYPYTLVLPGILGLLHHRPIMSVPLLILIGLLIVLFCLARYTDKFGMGDVDVLILLACLAPPTAVITSLTLAAVAALVIFTCRRHPGRLPFVPFITWGFIFYTQLLS</sequence>
<dbReference type="EMBL" id="JQCL01000055">
    <property type="protein sequence ID" value="KRO11552.1"/>
    <property type="molecule type" value="Genomic_DNA"/>
</dbReference>
<gene>
    <name evidence="3" type="ORF">IV64_GL002380</name>
</gene>
<dbReference type="GO" id="GO:0005886">
    <property type="term" value="C:plasma membrane"/>
    <property type="evidence" value="ECO:0007669"/>
    <property type="project" value="TreeGrafter"/>
</dbReference>
<feature type="transmembrane region" description="Helical" evidence="1">
    <location>
        <begin position="207"/>
        <end position="225"/>
    </location>
</feature>
<feature type="transmembrane region" description="Helical" evidence="1">
    <location>
        <begin position="119"/>
        <end position="136"/>
    </location>
</feature>
<keyword evidence="1" id="KW-0472">Membrane</keyword>
<evidence type="ECO:0000259" key="2">
    <source>
        <dbReference type="Pfam" id="PF06750"/>
    </source>
</evidence>
<protein>
    <submittedName>
        <fullName evidence="3">Type 4 prepilin-like proteins leader peptide processing enzyme</fullName>
    </submittedName>
</protein>
<keyword evidence="1" id="KW-1133">Transmembrane helix</keyword>
<name>A0A0R2MH91_9LACO</name>
<feature type="transmembrane region" description="Helical" evidence="1">
    <location>
        <begin position="173"/>
        <end position="200"/>
    </location>
</feature>
<feature type="transmembrane region" description="Helical" evidence="1">
    <location>
        <begin position="143"/>
        <end position="161"/>
    </location>
</feature>
<dbReference type="STRING" id="942150.IV64_GL002380"/>
<reference evidence="3 4" key="1">
    <citation type="journal article" date="2015" name="Genome Announc.">
        <title>Expanding the biotechnology potential of lactobacilli through comparative genomics of 213 strains and associated genera.</title>
        <authorList>
            <person name="Sun Z."/>
            <person name="Harris H.M."/>
            <person name="McCann A."/>
            <person name="Guo C."/>
            <person name="Argimon S."/>
            <person name="Zhang W."/>
            <person name="Yang X."/>
            <person name="Jeffery I.B."/>
            <person name="Cooney J.C."/>
            <person name="Kagawa T.F."/>
            <person name="Liu W."/>
            <person name="Song Y."/>
            <person name="Salvetti E."/>
            <person name="Wrobel A."/>
            <person name="Rasinkangas P."/>
            <person name="Parkhill J."/>
            <person name="Rea M.C."/>
            <person name="O'Sullivan O."/>
            <person name="Ritari J."/>
            <person name="Douillard F.P."/>
            <person name="Paul Ross R."/>
            <person name="Yang R."/>
            <person name="Briner A.E."/>
            <person name="Felis G.E."/>
            <person name="de Vos W.M."/>
            <person name="Barrangou R."/>
            <person name="Klaenhammer T.R."/>
            <person name="Caufield P.W."/>
            <person name="Cui Y."/>
            <person name="Zhang H."/>
            <person name="O'Toole P.W."/>
        </authorList>
    </citation>
    <scope>NUCLEOTIDE SEQUENCE [LARGE SCALE GENOMIC DNA]</scope>
    <source>
        <strain evidence="3 4">LMG 26013</strain>
    </source>
</reference>
<dbReference type="Proteomes" id="UP000051783">
    <property type="component" value="Unassembled WGS sequence"/>
</dbReference>
<evidence type="ECO:0000313" key="4">
    <source>
        <dbReference type="Proteomes" id="UP000051783"/>
    </source>
</evidence>
<dbReference type="OrthoDB" id="9789291at2"/>
<feature type="domain" description="Prepilin peptidase A24 N-terminal" evidence="2">
    <location>
        <begin position="10"/>
        <end position="91"/>
    </location>
</feature>
<accession>A0A0R2MH91</accession>
<dbReference type="GO" id="GO:0004190">
    <property type="term" value="F:aspartic-type endopeptidase activity"/>
    <property type="evidence" value="ECO:0007669"/>
    <property type="project" value="TreeGrafter"/>
</dbReference>
<evidence type="ECO:0000313" key="3">
    <source>
        <dbReference type="EMBL" id="KRO11552.1"/>
    </source>
</evidence>
<dbReference type="AlphaFoldDB" id="A0A0R2MH91"/>
<dbReference type="PATRIC" id="fig|942150.3.peg.2488"/>
<dbReference type="InterPro" id="IPR050882">
    <property type="entry name" value="Prepilin_peptidase/N-MTase"/>
</dbReference>